<evidence type="ECO:0008006" key="3">
    <source>
        <dbReference type="Google" id="ProtNLM"/>
    </source>
</evidence>
<dbReference type="AlphaFoldDB" id="W4LLY8"/>
<name>W4LLY8_9BACT</name>
<evidence type="ECO:0000313" key="2">
    <source>
        <dbReference type="Proteomes" id="UP000019140"/>
    </source>
</evidence>
<comment type="caution">
    <text evidence="1">The sequence shown here is derived from an EMBL/GenBank/DDBJ whole genome shotgun (WGS) entry which is preliminary data.</text>
</comment>
<organism evidence="1 2">
    <name type="scientific">Candidatus Entotheonella gemina</name>
    <dbReference type="NCBI Taxonomy" id="1429439"/>
    <lineage>
        <taxon>Bacteria</taxon>
        <taxon>Pseudomonadati</taxon>
        <taxon>Nitrospinota/Tectimicrobiota group</taxon>
        <taxon>Candidatus Tectimicrobiota</taxon>
        <taxon>Candidatus Entotheonellia</taxon>
        <taxon>Candidatus Entotheonellales</taxon>
        <taxon>Candidatus Entotheonellaceae</taxon>
        <taxon>Candidatus Entotheonella</taxon>
    </lineage>
</organism>
<evidence type="ECO:0000313" key="1">
    <source>
        <dbReference type="EMBL" id="ETW98351.1"/>
    </source>
</evidence>
<dbReference type="Proteomes" id="UP000019140">
    <property type="component" value="Unassembled WGS sequence"/>
</dbReference>
<dbReference type="HOGENOM" id="CLU_2970840_0_0_7"/>
<protein>
    <recommendedName>
        <fullName evidence="3">PIN domain-containing protein</fullName>
    </recommendedName>
</protein>
<gene>
    <name evidence="1" type="ORF">ETSY2_42955</name>
</gene>
<dbReference type="EMBL" id="AZHX01001956">
    <property type="protein sequence ID" value="ETW98351.1"/>
    <property type="molecule type" value="Genomic_DNA"/>
</dbReference>
<reference evidence="1 2" key="1">
    <citation type="journal article" date="2014" name="Nature">
        <title>An environmental bacterial taxon with a large and distinct metabolic repertoire.</title>
        <authorList>
            <person name="Wilson M.C."/>
            <person name="Mori T."/>
            <person name="Ruckert C."/>
            <person name="Uria A.R."/>
            <person name="Helf M.J."/>
            <person name="Takada K."/>
            <person name="Gernert C."/>
            <person name="Steffens U.A."/>
            <person name="Heycke N."/>
            <person name="Schmitt S."/>
            <person name="Rinke C."/>
            <person name="Helfrich E.J."/>
            <person name="Brachmann A.O."/>
            <person name="Gurgui C."/>
            <person name="Wakimoto T."/>
            <person name="Kracht M."/>
            <person name="Crusemann M."/>
            <person name="Hentschel U."/>
            <person name="Abe I."/>
            <person name="Matsunaga S."/>
            <person name="Kalinowski J."/>
            <person name="Takeyama H."/>
            <person name="Piel J."/>
        </authorList>
    </citation>
    <scope>NUCLEOTIDE SEQUENCE [LARGE SCALE GENOMIC DNA]</scope>
    <source>
        <strain evidence="2">TSY2</strain>
    </source>
</reference>
<accession>W4LLY8</accession>
<sequence>MQALTLLLTFKSVVVEAAVATGGVIITKNIADFRRDELKFPELMVLTPQQFCDVYIPR</sequence>
<keyword evidence="2" id="KW-1185">Reference proteome</keyword>
<proteinExistence type="predicted"/>